<evidence type="ECO:0000313" key="1">
    <source>
        <dbReference type="EMBL" id="TWU13097.1"/>
    </source>
</evidence>
<keyword evidence="2" id="KW-1185">Reference proteome</keyword>
<comment type="caution">
    <text evidence="1">The sequence shown here is derived from an EMBL/GenBank/DDBJ whole genome shotgun (WGS) entry which is preliminary data.</text>
</comment>
<gene>
    <name evidence="1" type="ORF">CA54_19230</name>
</gene>
<dbReference type="EMBL" id="SJPP01000001">
    <property type="protein sequence ID" value="TWU13097.1"/>
    <property type="molecule type" value="Genomic_DNA"/>
</dbReference>
<protein>
    <submittedName>
        <fullName evidence="1">Uncharacterized protein</fullName>
    </submittedName>
</protein>
<dbReference type="AlphaFoldDB" id="A0A5C6BMY6"/>
<dbReference type="Proteomes" id="UP000320735">
    <property type="component" value="Unassembled WGS sequence"/>
</dbReference>
<evidence type="ECO:0000313" key="2">
    <source>
        <dbReference type="Proteomes" id="UP000320735"/>
    </source>
</evidence>
<accession>A0A5C6BMY6</accession>
<proteinExistence type="predicted"/>
<organism evidence="1 2">
    <name type="scientific">Symmachiella macrocystis</name>
    <dbReference type="NCBI Taxonomy" id="2527985"/>
    <lineage>
        <taxon>Bacteria</taxon>
        <taxon>Pseudomonadati</taxon>
        <taxon>Planctomycetota</taxon>
        <taxon>Planctomycetia</taxon>
        <taxon>Planctomycetales</taxon>
        <taxon>Planctomycetaceae</taxon>
        <taxon>Symmachiella</taxon>
    </lineage>
</organism>
<sequence length="124" mass="14284">MCDISDYERLCRLINMAISAIDGGEPTWRLYGSEFVESIANWQCWEGIAYFDKHAPQVVRDEAIVFLERLKEDHDFLWPGYTLGARRTDKQQERDTIAKRPLFLKMYEVLVLNNAGNAEPAAGN</sequence>
<reference evidence="1 2" key="1">
    <citation type="submission" date="2019-02" db="EMBL/GenBank/DDBJ databases">
        <title>Deep-cultivation of Planctomycetes and their phenomic and genomic characterization uncovers novel biology.</title>
        <authorList>
            <person name="Wiegand S."/>
            <person name="Jogler M."/>
            <person name="Boedeker C."/>
            <person name="Pinto D."/>
            <person name="Vollmers J."/>
            <person name="Rivas-Marin E."/>
            <person name="Kohn T."/>
            <person name="Peeters S.H."/>
            <person name="Heuer A."/>
            <person name="Rast P."/>
            <person name="Oberbeckmann S."/>
            <person name="Bunk B."/>
            <person name="Jeske O."/>
            <person name="Meyerdierks A."/>
            <person name="Storesund J.E."/>
            <person name="Kallscheuer N."/>
            <person name="Luecker S."/>
            <person name="Lage O.M."/>
            <person name="Pohl T."/>
            <person name="Merkel B.J."/>
            <person name="Hornburger P."/>
            <person name="Mueller R.-W."/>
            <person name="Bruemmer F."/>
            <person name="Labrenz M."/>
            <person name="Spormann A.M."/>
            <person name="Op Den Camp H."/>
            <person name="Overmann J."/>
            <person name="Amann R."/>
            <person name="Jetten M.S.M."/>
            <person name="Mascher T."/>
            <person name="Medema M.H."/>
            <person name="Devos D.P."/>
            <person name="Kaster A.-K."/>
            <person name="Ovreas L."/>
            <person name="Rohde M."/>
            <person name="Galperin M.Y."/>
            <person name="Jogler C."/>
        </authorList>
    </citation>
    <scope>NUCLEOTIDE SEQUENCE [LARGE SCALE GENOMIC DNA]</scope>
    <source>
        <strain evidence="1 2">CA54</strain>
    </source>
</reference>
<name>A0A5C6BMY6_9PLAN</name>
<dbReference type="RefSeq" id="WP_146370477.1">
    <property type="nucleotide sequence ID" value="NZ_SJPP01000001.1"/>
</dbReference>